<reference evidence="1 2" key="1">
    <citation type="submission" date="2014-04" db="EMBL/GenBank/DDBJ databases">
        <authorList>
            <person name="Sears C."/>
            <person name="Carroll K."/>
            <person name="Sack B.R."/>
            <person name="Qadri F."/>
            <person name="Myers L.L."/>
            <person name="Chung G.-T."/>
            <person name="Escheverria P."/>
            <person name="Fraser C.M."/>
            <person name="Sadzewicz L."/>
            <person name="Shefchek K.A."/>
            <person name="Tallon L."/>
            <person name="Das S.P."/>
            <person name="Daugherty S."/>
            <person name="Mongodin E.F."/>
        </authorList>
    </citation>
    <scope>NUCLEOTIDE SEQUENCE [LARGE SCALE GENOMIC DNA]</scope>
    <source>
        <strain evidence="2">3775 SL(B) 10 (iv)</strain>
    </source>
</reference>
<name>A0A078QLV1_PHOVU</name>
<dbReference type="EMBL" id="JNHI01000114">
    <property type="protein sequence ID" value="KDS23421.1"/>
    <property type="molecule type" value="Genomic_DNA"/>
</dbReference>
<dbReference type="AlphaFoldDB" id="A0A078QLV1"/>
<evidence type="ECO:0000313" key="2">
    <source>
        <dbReference type="Proteomes" id="UP000028134"/>
    </source>
</evidence>
<organism evidence="1 2">
    <name type="scientific">Phocaeicola vulgatus str. 3775 SL</name>
    <name type="common">B</name>
    <name type="synonym">iv</name>
    <dbReference type="NCBI Taxonomy" id="1339350"/>
    <lineage>
        <taxon>Bacteria</taxon>
        <taxon>Pseudomonadati</taxon>
        <taxon>Bacteroidota</taxon>
        <taxon>Bacteroidia</taxon>
        <taxon>Bacteroidales</taxon>
        <taxon>Bacteroidaceae</taxon>
        <taxon>Phocaeicola</taxon>
    </lineage>
</organism>
<proteinExistence type="predicted"/>
<sequence>VQNQLLQLQKELRSIETKKNVQKLISKASEKFYGLI</sequence>
<comment type="caution">
    <text evidence="1">The sequence shown here is derived from an EMBL/GenBank/DDBJ whole genome shotgun (WGS) entry which is preliminary data.</text>
</comment>
<gene>
    <name evidence="1" type="ORF">M097_4822</name>
</gene>
<feature type="non-terminal residue" evidence="1">
    <location>
        <position position="1"/>
    </location>
</feature>
<accession>A0A078QLV1</accession>
<protein>
    <submittedName>
        <fullName evidence="1">Uncharacterized protein</fullName>
    </submittedName>
</protein>
<dbReference type="Proteomes" id="UP000028134">
    <property type="component" value="Unassembled WGS sequence"/>
</dbReference>
<evidence type="ECO:0000313" key="1">
    <source>
        <dbReference type="EMBL" id="KDS23421.1"/>
    </source>
</evidence>